<protein>
    <submittedName>
        <fullName evidence="2">Nucleoside-diphosphate kinase</fullName>
    </submittedName>
</protein>
<dbReference type="GO" id="GO:0016301">
    <property type="term" value="F:kinase activity"/>
    <property type="evidence" value="ECO:0007669"/>
    <property type="project" value="UniProtKB-KW"/>
</dbReference>
<name>A0ABQ5W156_9HYPH</name>
<gene>
    <name evidence="2" type="ORF">GCM10010862_09860</name>
</gene>
<keyword evidence="2" id="KW-0808">Transferase</keyword>
<accession>A0ABQ5W156</accession>
<evidence type="ECO:0000256" key="1">
    <source>
        <dbReference type="SAM" id="MobiDB-lite"/>
    </source>
</evidence>
<dbReference type="EMBL" id="BSNS01000006">
    <property type="protein sequence ID" value="GLQ53727.1"/>
    <property type="molecule type" value="Genomic_DNA"/>
</dbReference>
<sequence length="194" mass="21062">MTAPLPDEGFSEKNLCIRSHEMFDQLPVVLTARDFALLENLAQQWGEPFPGAAEIVRRKLAAATLVFPADVPVDVVTLNSRVRFKTSLGQTDERVLVAGPSEEIYGLTMLLASPRGMALIGAAVGQTIQARRRDGALEQLFIEALPFQPERKGARRRLTLVSDRGVSGEHRKTLPVAPEIARPGNDDDPGPSAA</sequence>
<dbReference type="Gene3D" id="3.10.50.30">
    <property type="entry name" value="Transcription elongation factor, GreA/GreB, C-terminal domain"/>
    <property type="match status" value="1"/>
</dbReference>
<evidence type="ECO:0000313" key="3">
    <source>
        <dbReference type="Proteomes" id="UP001156691"/>
    </source>
</evidence>
<keyword evidence="3" id="KW-1185">Reference proteome</keyword>
<keyword evidence="2" id="KW-0418">Kinase</keyword>
<reference evidence="3" key="1">
    <citation type="journal article" date="2019" name="Int. J. Syst. Evol. Microbiol.">
        <title>The Global Catalogue of Microorganisms (GCM) 10K type strain sequencing project: providing services to taxonomists for standard genome sequencing and annotation.</title>
        <authorList>
            <consortium name="The Broad Institute Genomics Platform"/>
            <consortium name="The Broad Institute Genome Sequencing Center for Infectious Disease"/>
            <person name="Wu L."/>
            <person name="Ma J."/>
        </authorList>
    </citation>
    <scope>NUCLEOTIDE SEQUENCE [LARGE SCALE GENOMIC DNA]</scope>
    <source>
        <strain evidence="3">NBRC 112416</strain>
    </source>
</reference>
<feature type="region of interest" description="Disordered" evidence="1">
    <location>
        <begin position="164"/>
        <end position="194"/>
    </location>
</feature>
<evidence type="ECO:0000313" key="2">
    <source>
        <dbReference type="EMBL" id="GLQ53727.1"/>
    </source>
</evidence>
<dbReference type="Proteomes" id="UP001156691">
    <property type="component" value="Unassembled WGS sequence"/>
</dbReference>
<proteinExistence type="predicted"/>
<organism evidence="2 3">
    <name type="scientific">Devosia nitrariae</name>
    <dbReference type="NCBI Taxonomy" id="2071872"/>
    <lineage>
        <taxon>Bacteria</taxon>
        <taxon>Pseudomonadati</taxon>
        <taxon>Pseudomonadota</taxon>
        <taxon>Alphaproteobacteria</taxon>
        <taxon>Hyphomicrobiales</taxon>
        <taxon>Devosiaceae</taxon>
        <taxon>Devosia</taxon>
    </lineage>
</organism>
<comment type="caution">
    <text evidence="2">The sequence shown here is derived from an EMBL/GenBank/DDBJ whole genome shotgun (WGS) entry which is preliminary data.</text>
</comment>
<dbReference type="InterPro" id="IPR036953">
    <property type="entry name" value="GreA/GreB_C_sf"/>
</dbReference>